<accession>A0A6G1GZ72</accession>
<proteinExistence type="predicted"/>
<evidence type="ECO:0000259" key="7">
    <source>
        <dbReference type="Pfam" id="PF03443"/>
    </source>
</evidence>
<evidence type="ECO:0000313" key="8">
    <source>
        <dbReference type="EMBL" id="KAF1986070.1"/>
    </source>
</evidence>
<evidence type="ECO:0000256" key="1">
    <source>
        <dbReference type="ARBA" id="ARBA00001973"/>
    </source>
</evidence>
<dbReference type="Pfam" id="PF03443">
    <property type="entry name" value="AA9"/>
    <property type="match status" value="1"/>
</dbReference>
<evidence type="ECO:0000313" key="9">
    <source>
        <dbReference type="Proteomes" id="UP000800041"/>
    </source>
</evidence>
<evidence type="ECO:0000256" key="6">
    <source>
        <dbReference type="SAM" id="SignalP"/>
    </source>
</evidence>
<keyword evidence="4 5" id="KW-1015">Disulfide bond</keyword>
<dbReference type="GO" id="GO:0004497">
    <property type="term" value="F:monooxygenase activity"/>
    <property type="evidence" value="ECO:0007669"/>
    <property type="project" value="UniProtKB-KW"/>
</dbReference>
<keyword evidence="9" id="KW-1185">Reference proteome</keyword>
<dbReference type="PANTHER" id="PTHR33353:SF19">
    <property type="entry name" value="GLYCOSYLHYDROLASE FAMILY 61-8 PROTEIN"/>
    <property type="match status" value="1"/>
</dbReference>
<dbReference type="GO" id="GO:0005576">
    <property type="term" value="C:extracellular region"/>
    <property type="evidence" value="ECO:0007669"/>
    <property type="project" value="UniProtKB-SubCell"/>
</dbReference>
<dbReference type="GO" id="GO:0030248">
    <property type="term" value="F:cellulose binding"/>
    <property type="evidence" value="ECO:0007669"/>
    <property type="project" value="UniProtKB-UniRule"/>
</dbReference>
<comment type="domain">
    <text evidence="5">Has a modular structure: an endo-beta-1,4-glucanase catalytic module at the N-terminus, a linker rich in serines and threonines, and a C-terminal carbohydrate-binding module (CBM).</text>
</comment>
<evidence type="ECO:0000256" key="2">
    <source>
        <dbReference type="ARBA" id="ARBA00004613"/>
    </source>
</evidence>
<protein>
    <recommendedName>
        <fullName evidence="5">AA9 family lytic polysaccharide monooxygenase</fullName>
        <ecNumber evidence="5">1.14.99.56</ecNumber>
    </recommendedName>
    <alternativeName>
        <fullName evidence="5">Endo-beta-1,4-glucanase</fullName>
    </alternativeName>
    <alternativeName>
        <fullName evidence="5">Glycosyl hydrolase 61 family protein</fullName>
    </alternativeName>
</protein>
<keyword evidence="6" id="KW-0732">Signal</keyword>
<keyword evidence="5" id="KW-0624">Polysaccharide degradation</keyword>
<evidence type="ECO:0000256" key="3">
    <source>
        <dbReference type="ARBA" id="ARBA00022525"/>
    </source>
</evidence>
<dbReference type="InterPro" id="IPR005103">
    <property type="entry name" value="AA9_LPMO"/>
</dbReference>
<dbReference type="EC" id="1.14.99.56" evidence="5"/>
<feature type="signal peptide" evidence="6">
    <location>
        <begin position="1"/>
        <end position="22"/>
    </location>
</feature>
<dbReference type="GO" id="GO:0008810">
    <property type="term" value="F:cellulase activity"/>
    <property type="evidence" value="ECO:0007669"/>
    <property type="project" value="UniProtKB-UniRule"/>
</dbReference>
<keyword evidence="5" id="KW-0136">Cellulose degradation</keyword>
<dbReference type="Proteomes" id="UP000800041">
    <property type="component" value="Unassembled WGS sequence"/>
</dbReference>
<name>A0A6G1GZ72_9PEZI</name>
<dbReference type="PANTHER" id="PTHR33353">
    <property type="entry name" value="PUTATIVE (AFU_ORTHOLOGUE AFUA_1G12560)-RELATED"/>
    <property type="match status" value="1"/>
</dbReference>
<keyword evidence="8" id="KW-0560">Oxidoreductase</keyword>
<dbReference type="AlphaFoldDB" id="A0A6G1GZ72"/>
<comment type="function">
    <text evidence="5">Lytic polysaccharide monooxygenase (LMPO) that depolymerizes crystalline and amorphous polysaccharides via the oxidation of scissile alpha- or beta-(1-4)-glycosidic bonds, yielding C1 and/or C4 oxidation products. Catalysis by LPMOs requires the reduction of the active-site copper from Cu(II) to Cu(I) by a reducing agent and H(2)O(2) or O(2) as a cosubstrate.</text>
</comment>
<evidence type="ECO:0000256" key="4">
    <source>
        <dbReference type="ARBA" id="ARBA00023157"/>
    </source>
</evidence>
<evidence type="ECO:0000256" key="5">
    <source>
        <dbReference type="RuleBase" id="RU368122"/>
    </source>
</evidence>
<dbReference type="Gene3D" id="2.70.50.70">
    <property type="match status" value="1"/>
</dbReference>
<feature type="domain" description="Auxiliary Activity family 9 catalytic" evidence="7">
    <location>
        <begin position="21"/>
        <end position="225"/>
    </location>
</feature>
<comment type="subcellular location">
    <subcellularLocation>
        <location evidence="2 5">Secreted</location>
    </subcellularLocation>
</comment>
<keyword evidence="5" id="KW-0119">Carbohydrate metabolism</keyword>
<organism evidence="8 9">
    <name type="scientific">Aulographum hederae CBS 113979</name>
    <dbReference type="NCBI Taxonomy" id="1176131"/>
    <lineage>
        <taxon>Eukaryota</taxon>
        <taxon>Fungi</taxon>
        <taxon>Dikarya</taxon>
        <taxon>Ascomycota</taxon>
        <taxon>Pezizomycotina</taxon>
        <taxon>Dothideomycetes</taxon>
        <taxon>Pleosporomycetidae</taxon>
        <taxon>Aulographales</taxon>
        <taxon>Aulographaceae</taxon>
    </lineage>
</organism>
<dbReference type="CDD" id="cd21175">
    <property type="entry name" value="LPMO_AA9"/>
    <property type="match status" value="1"/>
</dbReference>
<keyword evidence="3 5" id="KW-0964">Secreted</keyword>
<keyword evidence="8" id="KW-0503">Monooxygenase</keyword>
<dbReference type="InterPro" id="IPR049892">
    <property type="entry name" value="AA9"/>
</dbReference>
<dbReference type="EMBL" id="ML977159">
    <property type="protein sequence ID" value="KAF1986070.1"/>
    <property type="molecule type" value="Genomic_DNA"/>
</dbReference>
<feature type="chain" id="PRO_5026013680" description="AA9 family lytic polysaccharide monooxygenase" evidence="6">
    <location>
        <begin position="23"/>
        <end position="240"/>
    </location>
</feature>
<sequence length="240" mass="25578">MQLVSLLAAPLLLAGSLVAAHGGVIRYTIDGKAYDTATIGSGATRLRATPKGGDNFQRPWVALNPVLSSTSPNMACNAPGTPVKFMLNAQAGSEIKAQWNPWPHDGGPLSVWMTECPGDCSTFTNAHTAQWFKIHDAGMEGAQKLIRAGNSLTVTIPSTLKAGNYLIRHEIINLARPPAEFYPECAQLAVGGAGTVSPGPEFRSTLANAYKMGSPELSQSYNYWKTKPGYKFPGPEPYTG</sequence>
<comment type="cofactor">
    <cofactor evidence="1">
        <name>Cu(2+)</name>
        <dbReference type="ChEBI" id="CHEBI:29036"/>
    </cofactor>
</comment>
<comment type="catalytic activity">
    <reaction evidence="5">
        <text>[(1-&gt;4)-beta-D-glucosyl]n+m + reduced acceptor + O2 = 4-dehydro-beta-D-glucosyl-[(1-&gt;4)-beta-D-glucosyl]n-1 + [(1-&gt;4)-beta-D-glucosyl]m + acceptor + H2O.</text>
        <dbReference type="EC" id="1.14.99.56"/>
    </reaction>
</comment>
<dbReference type="GO" id="GO:0030245">
    <property type="term" value="P:cellulose catabolic process"/>
    <property type="evidence" value="ECO:0007669"/>
    <property type="project" value="UniProtKB-UniRule"/>
</dbReference>
<dbReference type="OrthoDB" id="4849160at2759"/>
<reference evidence="8" key="1">
    <citation type="journal article" date="2020" name="Stud. Mycol.">
        <title>101 Dothideomycetes genomes: a test case for predicting lifestyles and emergence of pathogens.</title>
        <authorList>
            <person name="Haridas S."/>
            <person name="Albert R."/>
            <person name="Binder M."/>
            <person name="Bloem J."/>
            <person name="Labutti K."/>
            <person name="Salamov A."/>
            <person name="Andreopoulos B."/>
            <person name="Baker S."/>
            <person name="Barry K."/>
            <person name="Bills G."/>
            <person name="Bluhm B."/>
            <person name="Cannon C."/>
            <person name="Castanera R."/>
            <person name="Culley D."/>
            <person name="Daum C."/>
            <person name="Ezra D."/>
            <person name="Gonzalez J."/>
            <person name="Henrissat B."/>
            <person name="Kuo A."/>
            <person name="Liang C."/>
            <person name="Lipzen A."/>
            <person name="Lutzoni F."/>
            <person name="Magnuson J."/>
            <person name="Mondo S."/>
            <person name="Nolan M."/>
            <person name="Ohm R."/>
            <person name="Pangilinan J."/>
            <person name="Park H.-J."/>
            <person name="Ramirez L."/>
            <person name="Alfaro M."/>
            <person name="Sun H."/>
            <person name="Tritt A."/>
            <person name="Yoshinaga Y."/>
            <person name="Zwiers L.-H."/>
            <person name="Turgeon B."/>
            <person name="Goodwin S."/>
            <person name="Spatafora J."/>
            <person name="Crous P."/>
            <person name="Grigoriev I."/>
        </authorList>
    </citation>
    <scope>NUCLEOTIDE SEQUENCE</scope>
    <source>
        <strain evidence="8">CBS 113979</strain>
    </source>
</reference>
<gene>
    <name evidence="8" type="ORF">K402DRAFT_404837</name>
</gene>